<dbReference type="PROSITE" id="PS51449">
    <property type="entry name" value="MTTASE_N"/>
    <property type="match status" value="1"/>
</dbReference>
<dbReference type="GO" id="GO:0046872">
    <property type="term" value="F:metal ion binding"/>
    <property type="evidence" value="ECO:0007669"/>
    <property type="project" value="UniProtKB-KW"/>
</dbReference>
<feature type="binding site" evidence="8">
    <location>
        <position position="50"/>
    </location>
    <ligand>
        <name>[4Fe-4S] cluster</name>
        <dbReference type="ChEBI" id="CHEBI:49883"/>
        <label>1</label>
    </ligand>
</feature>
<dbReference type="AlphaFoldDB" id="A0A1G9CVA5"/>
<comment type="subcellular location">
    <subcellularLocation>
        <location evidence="8">Cytoplasm</location>
    </subcellularLocation>
</comment>
<protein>
    <recommendedName>
        <fullName evidence="8">Ribosomal protein uS12 methylthiotransferase RimO</fullName>
        <shortName evidence="8">uS12 MTTase</shortName>
        <shortName evidence="8">uS12 methylthiotransferase</shortName>
        <ecNumber evidence="8">2.8.4.4</ecNumber>
    </recommendedName>
    <alternativeName>
        <fullName evidence="8">Ribosomal protein uS12 (aspartate-C(3))-methylthiotransferase</fullName>
    </alternativeName>
    <alternativeName>
        <fullName evidence="8">Ribosome maturation factor RimO</fullName>
    </alternativeName>
</protein>
<sequence length="438" mass="48624">MSIKKIRVFTISLGCPKNRVDTERMLGALGDNMIAAESPEESDLVLINTCGFIQPAVEESVQSILESADAIADITPKPILAVAGCLVSRYGKLEEEMPEVDLWLSTFDLDTWPALAAKALKRELPQEHQRALSTGPAFAYLKISEGCSHSCNFCTIPSIRGPQVSREPAGLITEAKQILAQGVPEIVIVGQDSTAYGSDLSNPDANLKYLIEQLLPLEGLEWLRLMYLYPAGLTDSMLEFLAKAGKPFLPYFDIPIQHAHPDILSSMGRPFARDPRKVIDRVRKHIPDAVLRTSIIVGYPGETDEHFKELLKFVKETRFQNLGVFAYQAEEGTPAGEMEQLPEELREERRKILMEMQASISHEILEEKVGETIQVLVEEPNEEWDGLFTGRVWFQAPEVDGITYISAPEGGVELAPGMMVEAEIESVTDYDLVTLVLP</sequence>
<dbReference type="InterPro" id="IPR012340">
    <property type="entry name" value="NA-bd_OB-fold"/>
</dbReference>
<keyword evidence="6 8" id="KW-0408">Iron</keyword>
<organism evidence="12 13">
    <name type="scientific">Maridesulfovibrio ferrireducens</name>
    <dbReference type="NCBI Taxonomy" id="246191"/>
    <lineage>
        <taxon>Bacteria</taxon>
        <taxon>Pseudomonadati</taxon>
        <taxon>Thermodesulfobacteriota</taxon>
        <taxon>Desulfovibrionia</taxon>
        <taxon>Desulfovibrionales</taxon>
        <taxon>Desulfovibrionaceae</taxon>
        <taxon>Maridesulfovibrio</taxon>
    </lineage>
</organism>
<keyword evidence="12" id="KW-0689">Ribosomal protein</keyword>
<evidence type="ECO:0000259" key="10">
    <source>
        <dbReference type="PROSITE" id="PS51449"/>
    </source>
</evidence>
<dbReference type="PROSITE" id="PS51918">
    <property type="entry name" value="RADICAL_SAM"/>
    <property type="match status" value="1"/>
</dbReference>
<feature type="binding site" evidence="8">
    <location>
        <position position="15"/>
    </location>
    <ligand>
        <name>[4Fe-4S] cluster</name>
        <dbReference type="ChEBI" id="CHEBI:49883"/>
        <label>1</label>
    </ligand>
</feature>
<evidence type="ECO:0000256" key="3">
    <source>
        <dbReference type="ARBA" id="ARBA00022679"/>
    </source>
</evidence>
<dbReference type="EMBL" id="FNGA01000001">
    <property type="protein sequence ID" value="SDK55582.1"/>
    <property type="molecule type" value="Genomic_DNA"/>
</dbReference>
<dbReference type="STRING" id="246191.SAMN05660337_0806"/>
<dbReference type="GO" id="GO:0035599">
    <property type="term" value="F:aspartic acid methylthiotransferase activity"/>
    <property type="evidence" value="ECO:0007669"/>
    <property type="project" value="TreeGrafter"/>
</dbReference>
<comment type="catalytic activity">
    <reaction evidence="8">
        <text>L-aspartate(89)-[ribosomal protein uS12]-hydrogen + (sulfur carrier)-SH + AH2 + 2 S-adenosyl-L-methionine = 3-methylsulfanyl-L-aspartate(89)-[ribosomal protein uS12]-hydrogen + (sulfur carrier)-H + 5'-deoxyadenosine + L-methionine + A + S-adenosyl-L-homocysteine + 2 H(+)</text>
        <dbReference type="Rhea" id="RHEA:37087"/>
        <dbReference type="Rhea" id="RHEA-COMP:10460"/>
        <dbReference type="Rhea" id="RHEA-COMP:10461"/>
        <dbReference type="Rhea" id="RHEA-COMP:14737"/>
        <dbReference type="Rhea" id="RHEA-COMP:14739"/>
        <dbReference type="ChEBI" id="CHEBI:13193"/>
        <dbReference type="ChEBI" id="CHEBI:15378"/>
        <dbReference type="ChEBI" id="CHEBI:17319"/>
        <dbReference type="ChEBI" id="CHEBI:17499"/>
        <dbReference type="ChEBI" id="CHEBI:29917"/>
        <dbReference type="ChEBI" id="CHEBI:29961"/>
        <dbReference type="ChEBI" id="CHEBI:57844"/>
        <dbReference type="ChEBI" id="CHEBI:57856"/>
        <dbReference type="ChEBI" id="CHEBI:59789"/>
        <dbReference type="ChEBI" id="CHEBI:64428"/>
        <dbReference type="ChEBI" id="CHEBI:73599"/>
        <dbReference type="EC" id="2.8.4.4"/>
    </reaction>
</comment>
<comment type="cofactor">
    <cofactor evidence="8">
        <name>[4Fe-4S] cluster</name>
        <dbReference type="ChEBI" id="CHEBI:49883"/>
    </cofactor>
    <text evidence="8">Binds 2 [4Fe-4S] clusters. One cluster is coordinated with 3 cysteines and an exchangeable S-adenosyl-L-methionine.</text>
</comment>
<dbReference type="GO" id="GO:0005840">
    <property type="term" value="C:ribosome"/>
    <property type="evidence" value="ECO:0007669"/>
    <property type="project" value="UniProtKB-KW"/>
</dbReference>
<dbReference type="EC" id="2.8.4.4" evidence="8"/>
<dbReference type="Gene3D" id="3.80.30.20">
    <property type="entry name" value="tm_1862 like domain"/>
    <property type="match status" value="1"/>
</dbReference>
<dbReference type="SMART" id="SM00729">
    <property type="entry name" value="Elp3"/>
    <property type="match status" value="1"/>
</dbReference>
<dbReference type="OrthoDB" id="9805215at2"/>
<dbReference type="InterPro" id="IPR013848">
    <property type="entry name" value="Methylthiotransferase_N"/>
</dbReference>
<dbReference type="SFLD" id="SFLDF00274">
    <property type="entry name" value="ribosomal_protein_S12_methylth"/>
    <property type="match status" value="1"/>
</dbReference>
<dbReference type="GO" id="GO:0051539">
    <property type="term" value="F:4 iron, 4 sulfur cluster binding"/>
    <property type="evidence" value="ECO:0007669"/>
    <property type="project" value="UniProtKB-UniRule"/>
</dbReference>
<dbReference type="InterPro" id="IPR006638">
    <property type="entry name" value="Elp3/MiaA/NifB-like_rSAM"/>
</dbReference>
<comment type="similarity">
    <text evidence="8">Belongs to the methylthiotransferase family. RimO subfamily.</text>
</comment>
<dbReference type="HAMAP" id="MF_01865">
    <property type="entry name" value="MTTase_RimO"/>
    <property type="match status" value="1"/>
</dbReference>
<feature type="binding site" evidence="8">
    <location>
        <position position="151"/>
    </location>
    <ligand>
        <name>[4Fe-4S] cluster</name>
        <dbReference type="ChEBI" id="CHEBI:49883"/>
        <label>2</label>
        <note>4Fe-4S-S-AdoMet</note>
    </ligand>
</feature>
<dbReference type="SFLD" id="SFLDS00029">
    <property type="entry name" value="Radical_SAM"/>
    <property type="match status" value="1"/>
</dbReference>
<dbReference type="PANTHER" id="PTHR43837:SF1">
    <property type="entry name" value="RIBOSOMAL PROTEIN US12 METHYLTHIOTRANSFERASE RIMO"/>
    <property type="match status" value="1"/>
</dbReference>
<gene>
    <name evidence="8" type="primary">rimO</name>
    <name evidence="12" type="ORF">SAMN05660337_0806</name>
</gene>
<evidence type="ECO:0000256" key="1">
    <source>
        <dbReference type="ARBA" id="ARBA00022485"/>
    </source>
</evidence>
<dbReference type="InterPro" id="IPR005840">
    <property type="entry name" value="Ribosomal_uS12_MeSTrfase_RimO"/>
</dbReference>
<dbReference type="InterPro" id="IPR038135">
    <property type="entry name" value="Methylthiotransferase_N_sf"/>
</dbReference>
<dbReference type="Gene3D" id="2.40.50.140">
    <property type="entry name" value="Nucleic acid-binding proteins"/>
    <property type="match status" value="1"/>
</dbReference>
<keyword evidence="7 8" id="KW-0411">Iron-sulfur</keyword>
<dbReference type="PANTHER" id="PTHR43837">
    <property type="entry name" value="RIBOSOMAL PROTEIN S12 METHYLTHIOTRANSFERASE RIMO"/>
    <property type="match status" value="1"/>
</dbReference>
<evidence type="ECO:0000313" key="13">
    <source>
        <dbReference type="Proteomes" id="UP000199053"/>
    </source>
</evidence>
<keyword evidence="4 8" id="KW-0949">S-adenosyl-L-methionine</keyword>
<dbReference type="CDD" id="cd01335">
    <property type="entry name" value="Radical_SAM"/>
    <property type="match status" value="1"/>
</dbReference>
<evidence type="ECO:0000256" key="4">
    <source>
        <dbReference type="ARBA" id="ARBA00022691"/>
    </source>
</evidence>
<dbReference type="Proteomes" id="UP000199053">
    <property type="component" value="Unassembled WGS sequence"/>
</dbReference>
<dbReference type="NCBIfam" id="TIGR00089">
    <property type="entry name" value="MiaB/RimO family radical SAM methylthiotransferase"/>
    <property type="match status" value="1"/>
</dbReference>
<dbReference type="SUPFAM" id="SSF102114">
    <property type="entry name" value="Radical SAM enzymes"/>
    <property type="match status" value="1"/>
</dbReference>
<comment type="function">
    <text evidence="8">Catalyzes the methylthiolation of an aspartic acid residue of ribosomal protein uS12.</text>
</comment>
<feature type="binding site" evidence="8">
    <location>
        <position position="147"/>
    </location>
    <ligand>
        <name>[4Fe-4S] cluster</name>
        <dbReference type="ChEBI" id="CHEBI:49883"/>
        <label>2</label>
        <note>4Fe-4S-S-AdoMet</note>
    </ligand>
</feature>
<dbReference type="GO" id="GO:0006400">
    <property type="term" value="P:tRNA modification"/>
    <property type="evidence" value="ECO:0007669"/>
    <property type="project" value="InterPro"/>
</dbReference>
<dbReference type="Gene3D" id="3.40.50.12160">
    <property type="entry name" value="Methylthiotransferase, N-terminal domain"/>
    <property type="match status" value="1"/>
</dbReference>
<dbReference type="SFLD" id="SFLDG01061">
    <property type="entry name" value="methylthiotransferase"/>
    <property type="match status" value="1"/>
</dbReference>
<dbReference type="InterPro" id="IPR020612">
    <property type="entry name" value="Methylthiotransferase_CS"/>
</dbReference>
<proteinExistence type="inferred from homology"/>
<feature type="binding site" evidence="8">
    <location>
        <position position="154"/>
    </location>
    <ligand>
        <name>[4Fe-4S] cluster</name>
        <dbReference type="ChEBI" id="CHEBI:49883"/>
        <label>2</label>
        <note>4Fe-4S-S-AdoMet</note>
    </ligand>
</feature>
<dbReference type="NCBIfam" id="TIGR01125">
    <property type="entry name" value="30S ribosomal protein S12 methylthiotransferase RimO"/>
    <property type="match status" value="1"/>
</dbReference>
<accession>A0A1G9CVA5</accession>
<evidence type="ECO:0000256" key="2">
    <source>
        <dbReference type="ARBA" id="ARBA00022490"/>
    </source>
</evidence>
<keyword evidence="3 8" id="KW-0808">Transferase</keyword>
<evidence type="ECO:0000259" key="11">
    <source>
        <dbReference type="PROSITE" id="PS51918"/>
    </source>
</evidence>
<evidence type="ECO:0000256" key="7">
    <source>
        <dbReference type="ARBA" id="ARBA00023014"/>
    </source>
</evidence>
<feature type="domain" description="MTTase N-terminal" evidence="10">
    <location>
        <begin position="6"/>
        <end position="121"/>
    </location>
</feature>
<dbReference type="InterPro" id="IPR002792">
    <property type="entry name" value="TRAM_dom"/>
</dbReference>
<dbReference type="Pfam" id="PF04055">
    <property type="entry name" value="Radical_SAM"/>
    <property type="match status" value="1"/>
</dbReference>
<evidence type="ECO:0000256" key="6">
    <source>
        <dbReference type="ARBA" id="ARBA00023004"/>
    </source>
</evidence>
<dbReference type="RefSeq" id="WP_092158430.1">
    <property type="nucleotide sequence ID" value="NZ_FNGA01000001.1"/>
</dbReference>
<dbReference type="PROSITE" id="PS01278">
    <property type="entry name" value="MTTASE_RADICAL"/>
    <property type="match status" value="1"/>
</dbReference>
<reference evidence="13" key="1">
    <citation type="submission" date="2016-10" db="EMBL/GenBank/DDBJ databases">
        <authorList>
            <person name="Varghese N."/>
            <person name="Submissions S."/>
        </authorList>
    </citation>
    <scope>NUCLEOTIDE SEQUENCE [LARGE SCALE GENOMIC DNA]</scope>
    <source>
        <strain evidence="13">DSM 16995</strain>
    </source>
</reference>
<dbReference type="InterPro" id="IPR007197">
    <property type="entry name" value="rSAM"/>
</dbReference>
<dbReference type="Pfam" id="PF00919">
    <property type="entry name" value="UPF0004"/>
    <property type="match status" value="1"/>
</dbReference>
<dbReference type="GO" id="GO:0005829">
    <property type="term" value="C:cytosol"/>
    <property type="evidence" value="ECO:0007669"/>
    <property type="project" value="TreeGrafter"/>
</dbReference>
<dbReference type="InterPro" id="IPR005839">
    <property type="entry name" value="Methylthiotransferase"/>
</dbReference>
<evidence type="ECO:0000259" key="9">
    <source>
        <dbReference type="PROSITE" id="PS50926"/>
    </source>
</evidence>
<feature type="domain" description="TRAM" evidence="9">
    <location>
        <begin position="366"/>
        <end position="438"/>
    </location>
</feature>
<evidence type="ECO:0000313" key="12">
    <source>
        <dbReference type="EMBL" id="SDK55582.1"/>
    </source>
</evidence>
<keyword evidence="5 8" id="KW-0479">Metal-binding</keyword>
<dbReference type="FunFam" id="3.80.30.20:FF:000001">
    <property type="entry name" value="tRNA-2-methylthio-N(6)-dimethylallyladenosine synthase 2"/>
    <property type="match status" value="1"/>
</dbReference>
<feature type="binding site" evidence="8">
    <location>
        <position position="85"/>
    </location>
    <ligand>
        <name>[4Fe-4S] cluster</name>
        <dbReference type="ChEBI" id="CHEBI:49883"/>
        <label>1</label>
    </ligand>
</feature>
<dbReference type="PROSITE" id="PS50926">
    <property type="entry name" value="TRAM"/>
    <property type="match status" value="1"/>
</dbReference>
<keyword evidence="13" id="KW-1185">Reference proteome</keyword>
<dbReference type="GO" id="GO:0103039">
    <property type="term" value="F:protein methylthiotransferase activity"/>
    <property type="evidence" value="ECO:0007669"/>
    <property type="project" value="UniProtKB-EC"/>
</dbReference>
<keyword evidence="2 8" id="KW-0963">Cytoplasm</keyword>
<evidence type="ECO:0000256" key="8">
    <source>
        <dbReference type="HAMAP-Rule" id="MF_01865"/>
    </source>
</evidence>
<evidence type="ECO:0000256" key="5">
    <source>
        <dbReference type="ARBA" id="ARBA00022723"/>
    </source>
</evidence>
<dbReference type="Pfam" id="PF18693">
    <property type="entry name" value="TRAM_2"/>
    <property type="match status" value="1"/>
</dbReference>
<dbReference type="InterPro" id="IPR058240">
    <property type="entry name" value="rSAM_sf"/>
</dbReference>
<keyword evidence="1 8" id="KW-0004">4Fe-4S</keyword>
<name>A0A1G9CVA5_9BACT</name>
<dbReference type="SFLD" id="SFLDG01082">
    <property type="entry name" value="B12-binding_domain_containing"/>
    <property type="match status" value="1"/>
</dbReference>
<dbReference type="InterPro" id="IPR023404">
    <property type="entry name" value="rSAM_horseshoe"/>
</dbReference>
<keyword evidence="12" id="KW-0687">Ribonucleoprotein</keyword>
<feature type="domain" description="Radical SAM core" evidence="11">
    <location>
        <begin position="133"/>
        <end position="363"/>
    </location>
</feature>